<dbReference type="EMBL" id="CAKKTJ010000180">
    <property type="protein sequence ID" value="CAH0477604.1"/>
    <property type="molecule type" value="Genomic_DNA"/>
</dbReference>
<organism evidence="1 2">
    <name type="scientific">Peronospora belbahrii</name>
    <dbReference type="NCBI Taxonomy" id="622444"/>
    <lineage>
        <taxon>Eukaryota</taxon>
        <taxon>Sar</taxon>
        <taxon>Stramenopiles</taxon>
        <taxon>Oomycota</taxon>
        <taxon>Peronosporomycetes</taxon>
        <taxon>Peronosporales</taxon>
        <taxon>Peronosporaceae</taxon>
        <taxon>Peronospora</taxon>
    </lineage>
</organism>
<gene>
    <name evidence="1" type="ORF">PBS003_LOCUS4346</name>
</gene>
<name>A0AAU9KUX3_9STRA</name>
<reference evidence="1" key="1">
    <citation type="submission" date="2021-11" db="EMBL/GenBank/DDBJ databases">
        <authorList>
            <person name="Islam A."/>
            <person name="Islam S."/>
            <person name="Flora M.S."/>
            <person name="Rahman M."/>
            <person name="Ziaur R.M."/>
            <person name="Epstein J.H."/>
            <person name="Hassan M."/>
            <person name="Klassen M."/>
            <person name="Woodard K."/>
            <person name="Webb A."/>
            <person name="Webby R.J."/>
            <person name="El Zowalaty M.E."/>
        </authorList>
    </citation>
    <scope>NUCLEOTIDE SEQUENCE</scope>
    <source>
        <strain evidence="1">Pbs3</strain>
    </source>
</reference>
<proteinExistence type="predicted"/>
<comment type="caution">
    <text evidence="1">The sequence shown here is derived from an EMBL/GenBank/DDBJ whole genome shotgun (WGS) entry which is preliminary data.</text>
</comment>
<dbReference type="AlphaFoldDB" id="A0AAU9KUX3"/>
<evidence type="ECO:0000313" key="2">
    <source>
        <dbReference type="Proteomes" id="UP001160483"/>
    </source>
</evidence>
<protein>
    <submittedName>
        <fullName evidence="1">Uncharacterized protein</fullName>
    </submittedName>
</protein>
<accession>A0AAU9KUX3</accession>
<dbReference type="Proteomes" id="UP001160483">
    <property type="component" value="Unassembled WGS sequence"/>
</dbReference>
<evidence type="ECO:0000313" key="1">
    <source>
        <dbReference type="EMBL" id="CAH0477604.1"/>
    </source>
</evidence>
<sequence length="84" mass="9416">MLTDSNRVSYKTDTVTVFDNIGGKETQYHLNRYSSRLNQFANAVVCSLKKVVDPGGRLSMSTEIADRLTAICSSHYQHIVYTVV</sequence>